<name>A0A1R2BUY4_9CILI</name>
<evidence type="ECO:0000313" key="1">
    <source>
        <dbReference type="EMBL" id="OMJ80613.1"/>
    </source>
</evidence>
<accession>A0A1R2BUY4</accession>
<comment type="caution">
    <text evidence="1">The sequence shown here is derived from an EMBL/GenBank/DDBJ whole genome shotgun (WGS) entry which is preliminary data.</text>
</comment>
<dbReference type="Proteomes" id="UP000187209">
    <property type="component" value="Unassembled WGS sequence"/>
</dbReference>
<sequence length="120" mass="13432">MLNGSYYRECHLTPGGLITLHSYISCHFYTKSSLLFQSQVEFSTGVGSKPSGSPKAGQVSYLGEYPSLSTSHQAEFSFSSDRIPKGKQKSPRRLKFSRLRKSLGRKLAKIGLPCHIRRYS</sequence>
<protein>
    <submittedName>
        <fullName evidence="1">Uncharacterized protein</fullName>
    </submittedName>
</protein>
<organism evidence="1 2">
    <name type="scientific">Stentor coeruleus</name>
    <dbReference type="NCBI Taxonomy" id="5963"/>
    <lineage>
        <taxon>Eukaryota</taxon>
        <taxon>Sar</taxon>
        <taxon>Alveolata</taxon>
        <taxon>Ciliophora</taxon>
        <taxon>Postciliodesmatophora</taxon>
        <taxon>Heterotrichea</taxon>
        <taxon>Heterotrichida</taxon>
        <taxon>Stentoridae</taxon>
        <taxon>Stentor</taxon>
    </lineage>
</organism>
<dbReference type="EMBL" id="MPUH01000416">
    <property type="protein sequence ID" value="OMJ80613.1"/>
    <property type="molecule type" value="Genomic_DNA"/>
</dbReference>
<evidence type="ECO:0000313" key="2">
    <source>
        <dbReference type="Proteomes" id="UP000187209"/>
    </source>
</evidence>
<dbReference type="AlphaFoldDB" id="A0A1R2BUY4"/>
<gene>
    <name evidence="1" type="ORF">SteCoe_19098</name>
</gene>
<keyword evidence="2" id="KW-1185">Reference proteome</keyword>
<reference evidence="1 2" key="1">
    <citation type="submission" date="2016-11" db="EMBL/GenBank/DDBJ databases">
        <title>The macronuclear genome of Stentor coeruleus: a giant cell with tiny introns.</title>
        <authorList>
            <person name="Slabodnick M."/>
            <person name="Ruby J.G."/>
            <person name="Reiff S.B."/>
            <person name="Swart E.C."/>
            <person name="Gosai S."/>
            <person name="Prabakaran S."/>
            <person name="Witkowska E."/>
            <person name="Larue G.E."/>
            <person name="Fisher S."/>
            <person name="Freeman R.M."/>
            <person name="Gunawardena J."/>
            <person name="Chu W."/>
            <person name="Stover N.A."/>
            <person name="Gregory B.D."/>
            <person name="Nowacki M."/>
            <person name="Derisi J."/>
            <person name="Roy S.W."/>
            <person name="Marshall W.F."/>
            <person name="Sood P."/>
        </authorList>
    </citation>
    <scope>NUCLEOTIDE SEQUENCE [LARGE SCALE GENOMIC DNA]</scope>
    <source>
        <strain evidence="1">WM001</strain>
    </source>
</reference>
<proteinExistence type="predicted"/>